<reference evidence="2 5" key="2">
    <citation type="submission" date="2017-10" db="EMBL/GenBank/DDBJ databases">
        <title>Draft genome sequences of Aggregatibacter actinomycetemcomitans strains 310a and 310b.</title>
        <authorList>
            <person name="May A.C."/>
            <person name="Ohta H."/>
            <person name="Maeda H."/>
            <person name="Kokeguchi S."/>
            <person name="Cugini C."/>
        </authorList>
    </citation>
    <scope>NUCLEOTIDE SEQUENCE [LARGE SCALE GENOMIC DNA]</scope>
    <source>
        <strain evidence="2 5">310b</strain>
    </source>
</reference>
<protein>
    <submittedName>
        <fullName evidence="3">Uncharacterized protein</fullName>
    </submittedName>
</protein>
<dbReference type="EMBL" id="PCGW01000019">
    <property type="protein sequence ID" value="PHO19986.1"/>
    <property type="molecule type" value="Genomic_DNA"/>
</dbReference>
<evidence type="ECO:0000313" key="1">
    <source>
        <dbReference type="EMBL" id="AMQ93856.1"/>
    </source>
</evidence>
<evidence type="ECO:0000313" key="4">
    <source>
        <dbReference type="Proteomes" id="UP000072236"/>
    </source>
</evidence>
<evidence type="ECO:0000313" key="3">
    <source>
        <dbReference type="EMBL" id="TYA38570.1"/>
    </source>
</evidence>
<gene>
    <name evidence="1" type="ORF">ACT75_04630</name>
    <name evidence="2" type="ORF">CQR80_09110</name>
    <name evidence="3" type="ORF">FXB79_07895</name>
</gene>
<dbReference type="Proteomes" id="UP000323012">
    <property type="component" value="Unassembled WGS sequence"/>
</dbReference>
<dbReference type="EMBL" id="VSED01000021">
    <property type="protein sequence ID" value="TYA38570.1"/>
    <property type="molecule type" value="Genomic_DNA"/>
</dbReference>
<accession>A0A5D0EJZ3</accession>
<evidence type="ECO:0000313" key="6">
    <source>
        <dbReference type="Proteomes" id="UP000323012"/>
    </source>
</evidence>
<evidence type="ECO:0000313" key="2">
    <source>
        <dbReference type="EMBL" id="PHO19986.1"/>
    </source>
</evidence>
<proteinExistence type="predicted"/>
<keyword evidence="5" id="KW-1185">Reference proteome</keyword>
<dbReference type="EMBL" id="CP012959">
    <property type="protein sequence ID" value="AMQ93856.1"/>
    <property type="molecule type" value="Genomic_DNA"/>
</dbReference>
<dbReference type="OrthoDB" id="5685991at2"/>
<organism evidence="3 6">
    <name type="scientific">Aggregatibacter actinomycetemcomitans</name>
    <name type="common">Actinobacillus actinomycetemcomitans</name>
    <name type="synonym">Haemophilus actinomycetemcomitans</name>
    <dbReference type="NCBI Taxonomy" id="714"/>
    <lineage>
        <taxon>Bacteria</taxon>
        <taxon>Pseudomonadati</taxon>
        <taxon>Pseudomonadota</taxon>
        <taxon>Gammaproteobacteria</taxon>
        <taxon>Pasteurellales</taxon>
        <taxon>Pasteurellaceae</taxon>
        <taxon>Aggregatibacter</taxon>
    </lineage>
</organism>
<reference evidence="1 4" key="1">
    <citation type="submission" date="2015-10" db="EMBL/GenBank/DDBJ databases">
        <title>Tn-seq of a polymicrobial infection.</title>
        <authorList>
            <person name="Stacy A."/>
            <person name="Rumbaugh K.P."/>
            <person name="Whiteley M."/>
        </authorList>
    </citation>
    <scope>NUCLEOTIDE SEQUENCE [LARGE SCALE GENOMIC DNA]</scope>
    <source>
        <strain evidence="1 4">624</strain>
    </source>
</reference>
<dbReference type="Proteomes" id="UP000226080">
    <property type="component" value="Unassembled WGS sequence"/>
</dbReference>
<dbReference type="AlphaFoldDB" id="A0A5D0EJZ3"/>
<reference evidence="3 6" key="3">
    <citation type="submission" date="2019-08" db="EMBL/GenBank/DDBJ databases">
        <title>Whole genome sequencing of Aggregatibacter actinomycetemcomitans cultured from blood stream infections in Denmark reveals a novel phylogenetic lineage expressing serotype a membrane O polysaccharide.</title>
        <authorList>
            <person name="Nedergaard S."/>
            <person name="Kobel C.M."/>
            <person name="Nielsen M.B."/>
            <person name="Moeller R.T."/>
            <person name="Jensen A.B."/>
            <person name="Noerskov-Lauritsen N."/>
        </authorList>
    </citation>
    <scope>NUCLEOTIDE SEQUENCE [LARGE SCALE GENOMIC DNA]</scope>
    <source>
        <strain evidence="3 6">PN_563</strain>
    </source>
</reference>
<name>A0A5D0EJZ3_AGGAC</name>
<dbReference type="Proteomes" id="UP000072236">
    <property type="component" value="Chromosome"/>
</dbReference>
<dbReference type="KEGG" id="aact:ACT75_04630"/>
<sequence>MYSDFELPLAFLDELVTNNKLRGNWMKKFNIQSPDNKEGTTVFNKIVSLVKDFSTDISLAKNSQNYMFWAPTGKISNEFDNIKISDKGVVVAFPDIVGISRDLVSYIQYLENKKSEKLAKYEYAISTAMVIDEYVKTKNIKEKLQIIHRYSNPFKTMEEAYNDELISLAAKSHLNNSENDIINALKQEFELTDIPGYNTIHKVANIPRLFSQKFDNIFKAHLKLIKENEPKLKEFLAIYNKNEEAQDLLNGFCLYAHGLLWGLNATTLGKQCMIQAFESQNKALSEKIKSQIKPFTNDLSTIVTTINAGLTAMASVQEIRGLNAYAYDKIVSALVAEIITGDAYRNTKGILYPRSHTISNITTVYRKLGFSLKEYEMDELSSVLKGNIKILNPSRTPVENRSVILERSTRLEIHDETYHQFTQSAGKLSGLVKLLAFSSFIGYWTETETYTRQGKLANDSTYALMLAFASYMAPEGSLALEYTKTGTLDISLQAINRQTGLAFTSRWAAMRAGFMDASFALSGIAVLFEVWLAQEAAYKGDDIAFWGAVSRGVGTGMLGVSRTLLGVGATSITQGYVISGTILQIIGRVFPYIGAVLLTVGKDIELWVKNGFWGNSDNYWGESIKGYEWSLKREDEFDVQWKDAKNNSNEVHHYFDYEFQKLFSLTDKPILARVDKNNIRIIHPNIKNELITQQIEISQKIVSTNNDAYELKSNLSIKYEKEGSAIISMPDEWEIYDQYNQIIRSIERRYLENIKLVVSMPRYYNSTGDKIYSNPISSNLHDL</sequence>
<evidence type="ECO:0000313" key="5">
    <source>
        <dbReference type="Proteomes" id="UP000226080"/>
    </source>
</evidence>